<dbReference type="RefSeq" id="WP_116422262.1">
    <property type="nucleotide sequence ID" value="NZ_NBXE01000034.1"/>
</dbReference>
<gene>
    <name evidence="3" type="ORF">B7R25_14250</name>
</gene>
<feature type="compositionally biased region" description="Low complexity" evidence="1">
    <location>
        <begin position="84"/>
        <end position="99"/>
    </location>
</feature>
<comment type="caution">
    <text evidence="3">The sequence shown here is derived from an EMBL/GenBank/DDBJ whole genome shotgun (WGS) entry which is preliminary data.</text>
</comment>
<dbReference type="AlphaFoldDB" id="A0A3E0W858"/>
<dbReference type="PANTHER" id="PTHR47691:SF3">
    <property type="entry name" value="HTH-TYPE TRANSCRIPTIONAL REGULATOR RV0890C-RELATED"/>
    <property type="match status" value="1"/>
</dbReference>
<dbReference type="Proteomes" id="UP000257080">
    <property type="component" value="Unassembled WGS sequence"/>
</dbReference>
<feature type="domain" description="ORC1/DEAH AAA+ ATPase" evidence="2">
    <location>
        <begin position="128"/>
        <end position="228"/>
    </location>
</feature>
<dbReference type="PANTHER" id="PTHR47691">
    <property type="entry name" value="REGULATOR-RELATED"/>
    <property type="match status" value="1"/>
</dbReference>
<organism evidence="3 4">
    <name type="scientific">Subtercola boreus</name>
    <dbReference type="NCBI Taxonomy" id="120213"/>
    <lineage>
        <taxon>Bacteria</taxon>
        <taxon>Bacillati</taxon>
        <taxon>Actinomycetota</taxon>
        <taxon>Actinomycetes</taxon>
        <taxon>Micrococcales</taxon>
        <taxon>Microbacteriaceae</taxon>
        <taxon>Subtercola</taxon>
    </lineage>
</organism>
<protein>
    <recommendedName>
        <fullName evidence="2">ORC1/DEAH AAA+ ATPase domain-containing protein</fullName>
    </recommendedName>
</protein>
<feature type="region of interest" description="Disordered" evidence="1">
    <location>
        <begin position="77"/>
        <end position="100"/>
    </location>
</feature>
<dbReference type="SUPFAM" id="SSF52540">
    <property type="entry name" value="P-loop containing nucleoside triphosphate hydrolases"/>
    <property type="match status" value="1"/>
</dbReference>
<evidence type="ECO:0000259" key="2">
    <source>
        <dbReference type="Pfam" id="PF13401"/>
    </source>
</evidence>
<sequence>QLPPSSIESTVGGYRLGVARTDVDALEFTDLVASAERTGETSTARRALDLWSGEPWIPSENFDWFVRDLARDHATAARLRDSGSRSGSPSGIGDSDSSPFPAALPAQLTTLVGRELELRTIADQLAGNRLVTIIGTGGAGKTRLALETAARQGSALLVELAPVGPDEVTGAVLTATGRELRTGETSGESSRTRLLEALAGREVLLVLDNCEHVIDKAAELTQQLLSALPRLRILATSREPLGVPGEAFVGLGSLAHPNDSELRASTPAELRAFAAVELFCQRALSAQGRALDDAGVSVAARICTRLDGLPLAIELAAAKLRTMEPAEVLAGLDDRFSLLTGGYPTAMPRHQTLKAMIDWSWSLLDEPERRALLGLSVFPAGVGVGEARLLATALDLPGSAVFDSLVDRSLLQRSRGRFRELETIREYGIERIASQGGLAEARTAQARYMVERAADVDRQLRGPGIMAAIAWFDDEEDNLASALRFSGGVPLPNIVVRLTISCAWYWILRDRNEEAATWLGVAAASASLVEGDEDGDEARLLALLHPLLEGFSGRDGDEFDIALLSERLRGLLEPLRSVKLGAGSHEMLQMFTPALLAFAEVASQPNWLAAVRLPRGEDLGLDAWPTAMLHVMRAATAQNRGDVGELGRESDVALELSGVVGDRWGTALAQRMRAEWLTLHGRLEEALDLADSSTAIMRGITSTPDLAREQGLSIQLLWRLGRSAEARVRLAAMLDETDAGGDHRAILNVQINALVLEVALGDLESAGARVPVIDELVSLSKPPTQSVAVLETTKAALARKRGDIDGAHRHLGAAAERALQSGDQPVIGGVAMGIGMLALATGDVRMAVRAADYATAIVGACDATHPDLVAISRAADDAGIGRPGTVVPERPLPLEALNELLA</sequence>
<accession>A0A3E0W858</accession>
<dbReference type="Pfam" id="PF13401">
    <property type="entry name" value="AAA_22"/>
    <property type="match status" value="1"/>
</dbReference>
<name>A0A3E0W858_9MICO</name>
<dbReference type="GO" id="GO:0016887">
    <property type="term" value="F:ATP hydrolysis activity"/>
    <property type="evidence" value="ECO:0007669"/>
    <property type="project" value="InterPro"/>
</dbReference>
<dbReference type="Gene3D" id="3.40.50.300">
    <property type="entry name" value="P-loop containing nucleotide triphosphate hydrolases"/>
    <property type="match status" value="1"/>
</dbReference>
<proteinExistence type="predicted"/>
<dbReference type="PRINTS" id="PR00364">
    <property type="entry name" value="DISEASERSIST"/>
</dbReference>
<dbReference type="InterPro" id="IPR027417">
    <property type="entry name" value="P-loop_NTPase"/>
</dbReference>
<evidence type="ECO:0000313" key="4">
    <source>
        <dbReference type="Proteomes" id="UP000257080"/>
    </source>
</evidence>
<dbReference type="EMBL" id="NBXE01000034">
    <property type="protein sequence ID" value="RFA25216.1"/>
    <property type="molecule type" value="Genomic_DNA"/>
</dbReference>
<reference evidence="3 4" key="1">
    <citation type="submission" date="2017-04" db="EMBL/GenBank/DDBJ databases">
        <title>Comparative genome analysis of Subtercola boreus.</title>
        <authorList>
            <person name="Cho Y.-J."/>
            <person name="Cho A."/>
            <person name="Kim O.-S."/>
            <person name="Lee J.-I."/>
        </authorList>
    </citation>
    <scope>NUCLEOTIDE SEQUENCE [LARGE SCALE GENOMIC DNA]</scope>
    <source>
        <strain evidence="3 4">P28004</strain>
    </source>
</reference>
<evidence type="ECO:0000256" key="1">
    <source>
        <dbReference type="SAM" id="MobiDB-lite"/>
    </source>
</evidence>
<dbReference type="InterPro" id="IPR049945">
    <property type="entry name" value="AAA_22"/>
</dbReference>
<evidence type="ECO:0000313" key="3">
    <source>
        <dbReference type="EMBL" id="RFA25216.1"/>
    </source>
</evidence>
<feature type="non-terminal residue" evidence="3">
    <location>
        <position position="1"/>
    </location>
</feature>